<name>A0A3P7XP38_9TREM</name>
<dbReference type="Proteomes" id="UP000269396">
    <property type="component" value="Unassembled WGS sequence"/>
</dbReference>
<organism evidence="1 2">
    <name type="scientific">Schistosoma mattheei</name>
    <dbReference type="NCBI Taxonomy" id="31246"/>
    <lineage>
        <taxon>Eukaryota</taxon>
        <taxon>Metazoa</taxon>
        <taxon>Spiralia</taxon>
        <taxon>Lophotrochozoa</taxon>
        <taxon>Platyhelminthes</taxon>
        <taxon>Trematoda</taxon>
        <taxon>Digenea</taxon>
        <taxon>Strigeidida</taxon>
        <taxon>Schistosomatoidea</taxon>
        <taxon>Schistosomatidae</taxon>
        <taxon>Schistosoma</taxon>
    </lineage>
</organism>
<evidence type="ECO:0000313" key="1">
    <source>
        <dbReference type="EMBL" id="VDO76450.1"/>
    </source>
</evidence>
<gene>
    <name evidence="1" type="ORF">SMTD_LOCUS1223</name>
</gene>
<proteinExistence type="predicted"/>
<dbReference type="EMBL" id="UZAL01001292">
    <property type="protein sequence ID" value="VDO76450.1"/>
    <property type="molecule type" value="Genomic_DNA"/>
</dbReference>
<dbReference type="AlphaFoldDB" id="A0A3P7XP38"/>
<protein>
    <submittedName>
        <fullName evidence="1">Uncharacterized protein</fullName>
    </submittedName>
</protein>
<evidence type="ECO:0000313" key="2">
    <source>
        <dbReference type="Proteomes" id="UP000269396"/>
    </source>
</evidence>
<sequence>MGLVSCMYLIPRVDVHSGTPTHCHSRQTPSRDPLGY</sequence>
<keyword evidence="2" id="KW-1185">Reference proteome</keyword>
<accession>A0A3P7XP38</accession>
<reference evidence="1 2" key="1">
    <citation type="submission" date="2018-11" db="EMBL/GenBank/DDBJ databases">
        <authorList>
            <consortium name="Pathogen Informatics"/>
        </authorList>
    </citation>
    <scope>NUCLEOTIDE SEQUENCE [LARGE SCALE GENOMIC DNA]</scope>
    <source>
        <strain>Denwood</strain>
        <strain evidence="2">Zambia</strain>
    </source>
</reference>